<organism evidence="2 3">
    <name type="scientific">Astrephomene gubernaculifera</name>
    <dbReference type="NCBI Taxonomy" id="47775"/>
    <lineage>
        <taxon>Eukaryota</taxon>
        <taxon>Viridiplantae</taxon>
        <taxon>Chlorophyta</taxon>
        <taxon>core chlorophytes</taxon>
        <taxon>Chlorophyceae</taxon>
        <taxon>CS clade</taxon>
        <taxon>Chlamydomonadales</taxon>
        <taxon>Astrephomenaceae</taxon>
        <taxon>Astrephomene</taxon>
    </lineage>
</organism>
<protein>
    <submittedName>
        <fullName evidence="2">Uncharacterized protein</fullName>
    </submittedName>
</protein>
<dbReference type="AlphaFoldDB" id="A0AAD3DW62"/>
<sequence>MFYGVYTAVVGMALHLLFLTLTIAYTVADYAFFRWLRALEPNLNRHLEDKVKDDLLIRASAPEHRLRAPLFPLSTAIEQQRLIANYTHIATAFAALRHYVLRAPANTPAPQQFANNRNVVNPRDVEGRLGCLTNGLIPTLLRAFPATLALAGSAALYAVLQIPLEAITPNLVHDYDIYVIAPTAAAGFTILRNAIHLLTMLQDVHILRIIDTERATTVVCDVTIGNRTTHQRVQFNKRVAQHKHAIVTAYDLSVVMLAVLLDDPADPDLNTYCHTLWFYSLIVGAAISIPSQFSLRRASKYHARGFPLWITRYHPVVYLSNGRIQCPPTELASAGGNLFVIAYDDFAAFMRCTGAQLRSLVSRATSMASTEWRDPGSTLSATEWSRLHPHLHRAQLDDDAHVLHTKWNPAAIPWMGERRNAH</sequence>
<feature type="transmembrane region" description="Helical" evidence="1">
    <location>
        <begin position="244"/>
        <end position="261"/>
    </location>
</feature>
<name>A0AAD3DW62_9CHLO</name>
<feature type="transmembrane region" description="Helical" evidence="1">
    <location>
        <begin position="276"/>
        <end position="295"/>
    </location>
</feature>
<evidence type="ECO:0000313" key="2">
    <source>
        <dbReference type="EMBL" id="GFR48174.1"/>
    </source>
</evidence>
<dbReference type="Proteomes" id="UP001054857">
    <property type="component" value="Unassembled WGS sequence"/>
</dbReference>
<accession>A0AAD3DW62</accession>
<evidence type="ECO:0000256" key="1">
    <source>
        <dbReference type="SAM" id="Phobius"/>
    </source>
</evidence>
<proteinExistence type="predicted"/>
<gene>
    <name evidence="2" type="ORF">Agub_g10022</name>
</gene>
<keyword evidence="1" id="KW-0472">Membrane</keyword>
<reference evidence="2 3" key="1">
    <citation type="journal article" date="2021" name="Sci. Rep.">
        <title>Genome sequencing of the multicellular alga Astrephomene provides insights into convergent evolution of germ-soma differentiation.</title>
        <authorList>
            <person name="Yamashita S."/>
            <person name="Yamamoto K."/>
            <person name="Matsuzaki R."/>
            <person name="Suzuki S."/>
            <person name="Yamaguchi H."/>
            <person name="Hirooka S."/>
            <person name="Minakuchi Y."/>
            <person name="Miyagishima S."/>
            <person name="Kawachi M."/>
            <person name="Toyoda A."/>
            <person name="Nozaki H."/>
        </authorList>
    </citation>
    <scope>NUCLEOTIDE SEQUENCE [LARGE SCALE GENOMIC DNA]</scope>
    <source>
        <strain evidence="2 3">NIES-4017</strain>
    </source>
</reference>
<evidence type="ECO:0000313" key="3">
    <source>
        <dbReference type="Proteomes" id="UP001054857"/>
    </source>
</evidence>
<comment type="caution">
    <text evidence="2">The sequence shown here is derived from an EMBL/GenBank/DDBJ whole genome shotgun (WGS) entry which is preliminary data.</text>
</comment>
<keyword evidence="1" id="KW-0812">Transmembrane</keyword>
<feature type="transmembrane region" description="Helical" evidence="1">
    <location>
        <begin position="6"/>
        <end position="28"/>
    </location>
</feature>
<keyword evidence="3" id="KW-1185">Reference proteome</keyword>
<keyword evidence="1" id="KW-1133">Transmembrane helix</keyword>
<dbReference type="EMBL" id="BMAR01000022">
    <property type="protein sequence ID" value="GFR48174.1"/>
    <property type="molecule type" value="Genomic_DNA"/>
</dbReference>